<proteinExistence type="inferred from homology"/>
<comment type="caution">
    <text evidence="4">The sequence shown here is derived from an EMBL/GenBank/DDBJ whole genome shotgun (WGS) entry which is preliminary data.</text>
</comment>
<gene>
    <name evidence="4" type="ORF">ACFSUL_17240</name>
</gene>
<dbReference type="InterPro" id="IPR014748">
    <property type="entry name" value="Enoyl-CoA_hydra_C"/>
</dbReference>
<dbReference type="PANTHER" id="PTHR11941">
    <property type="entry name" value="ENOYL-COA HYDRATASE-RELATED"/>
    <property type="match status" value="1"/>
</dbReference>
<dbReference type="Gene3D" id="1.10.12.10">
    <property type="entry name" value="Lyase 2-enoyl-coa Hydratase, Chain A, domain 2"/>
    <property type="match status" value="1"/>
</dbReference>
<evidence type="ECO:0000256" key="2">
    <source>
        <dbReference type="ARBA" id="ARBA00023239"/>
    </source>
</evidence>
<protein>
    <submittedName>
        <fullName evidence="4">Enoyl-CoA hydratase/isomerase family protein</fullName>
    </submittedName>
</protein>
<evidence type="ECO:0000313" key="4">
    <source>
        <dbReference type="EMBL" id="MFD2682487.1"/>
    </source>
</evidence>
<dbReference type="PROSITE" id="PS00166">
    <property type="entry name" value="ENOYL_COA_HYDRATASE"/>
    <property type="match status" value="1"/>
</dbReference>
<dbReference type="Gene3D" id="3.90.226.10">
    <property type="entry name" value="2-enoyl-CoA Hydratase, Chain A, domain 1"/>
    <property type="match status" value="1"/>
</dbReference>
<dbReference type="CDD" id="cd06558">
    <property type="entry name" value="crotonase-like"/>
    <property type="match status" value="1"/>
</dbReference>
<dbReference type="Pfam" id="PF00378">
    <property type="entry name" value="ECH_1"/>
    <property type="match status" value="1"/>
</dbReference>
<reference evidence="5" key="1">
    <citation type="journal article" date="2019" name="Int. J. Syst. Evol. Microbiol.">
        <title>The Global Catalogue of Microorganisms (GCM) 10K type strain sequencing project: providing services to taxonomists for standard genome sequencing and annotation.</title>
        <authorList>
            <consortium name="The Broad Institute Genomics Platform"/>
            <consortium name="The Broad Institute Genome Sequencing Center for Infectious Disease"/>
            <person name="Wu L."/>
            <person name="Ma J."/>
        </authorList>
    </citation>
    <scope>NUCLEOTIDE SEQUENCE [LARGE SCALE GENOMIC DNA]</scope>
    <source>
        <strain evidence="5">KCTC 3913</strain>
    </source>
</reference>
<organism evidence="4 5">
    <name type="scientific">Bacillus seohaeanensis</name>
    <dbReference type="NCBI Taxonomy" id="284580"/>
    <lineage>
        <taxon>Bacteria</taxon>
        <taxon>Bacillati</taxon>
        <taxon>Bacillota</taxon>
        <taxon>Bacilli</taxon>
        <taxon>Bacillales</taxon>
        <taxon>Bacillaceae</taxon>
        <taxon>Bacillus</taxon>
    </lineage>
</organism>
<evidence type="ECO:0000256" key="3">
    <source>
        <dbReference type="RuleBase" id="RU003707"/>
    </source>
</evidence>
<keyword evidence="2" id="KW-0456">Lyase</keyword>
<dbReference type="InterPro" id="IPR001753">
    <property type="entry name" value="Enoyl-CoA_hydra/iso"/>
</dbReference>
<dbReference type="RefSeq" id="WP_377937143.1">
    <property type="nucleotide sequence ID" value="NZ_JBHUMF010000031.1"/>
</dbReference>
<dbReference type="SUPFAM" id="SSF52096">
    <property type="entry name" value="ClpP/crotonase"/>
    <property type="match status" value="1"/>
</dbReference>
<accession>A0ABW5RVM0</accession>
<dbReference type="InterPro" id="IPR018376">
    <property type="entry name" value="Enoyl-CoA_hyd/isom_CS"/>
</dbReference>
<dbReference type="InterPro" id="IPR029045">
    <property type="entry name" value="ClpP/crotonase-like_dom_sf"/>
</dbReference>
<dbReference type="EMBL" id="JBHUMF010000031">
    <property type="protein sequence ID" value="MFD2682487.1"/>
    <property type="molecule type" value="Genomic_DNA"/>
</dbReference>
<evidence type="ECO:0000256" key="1">
    <source>
        <dbReference type="ARBA" id="ARBA00005254"/>
    </source>
</evidence>
<comment type="similarity">
    <text evidence="1 3">Belongs to the enoyl-CoA hydratase/isomerase family.</text>
</comment>
<name>A0ABW5RVM0_9BACI</name>
<dbReference type="PANTHER" id="PTHR11941:SF54">
    <property type="entry name" value="ENOYL-COA HYDRATASE, MITOCHONDRIAL"/>
    <property type="match status" value="1"/>
</dbReference>
<sequence length="259" mass="27970">MAELISVTKHNGVATVIINNPPMNVLSNQVAAELYSTFTQLKEDQAVISIILTGAGERAFMAGADIKGFPDGREKAEENGGDISVHEVFRFIETIPKPTIALLNGYTLGGGLELALTCDIRIAEEHAKVGLPEVKLGLLPGAGGTQRLPRLVGPSKAKELMFTGDPISAEEALRLGIVNQVVSKGEGMKVANALAQKLTKRSLEAVSRIKYAVNKGAELSFEEGLKLEEQLFQDVFHTEDAKEGISAFIEKRQPEIKHR</sequence>
<keyword evidence="5" id="KW-1185">Reference proteome</keyword>
<evidence type="ECO:0000313" key="5">
    <source>
        <dbReference type="Proteomes" id="UP001597506"/>
    </source>
</evidence>
<dbReference type="Proteomes" id="UP001597506">
    <property type="component" value="Unassembled WGS sequence"/>
</dbReference>